<keyword evidence="3" id="KW-1185">Reference proteome</keyword>
<comment type="caution">
    <text evidence="2">The sequence shown here is derived from an EMBL/GenBank/DDBJ whole genome shotgun (WGS) entry which is preliminary data.</text>
</comment>
<organism evidence="2 3">
    <name type="scientific">Lithospermum erythrorhizon</name>
    <name type="common">Purple gromwell</name>
    <name type="synonym">Lithospermum officinale var. erythrorhizon</name>
    <dbReference type="NCBI Taxonomy" id="34254"/>
    <lineage>
        <taxon>Eukaryota</taxon>
        <taxon>Viridiplantae</taxon>
        <taxon>Streptophyta</taxon>
        <taxon>Embryophyta</taxon>
        <taxon>Tracheophyta</taxon>
        <taxon>Spermatophyta</taxon>
        <taxon>Magnoliopsida</taxon>
        <taxon>eudicotyledons</taxon>
        <taxon>Gunneridae</taxon>
        <taxon>Pentapetalae</taxon>
        <taxon>asterids</taxon>
        <taxon>lamiids</taxon>
        <taxon>Boraginales</taxon>
        <taxon>Boraginaceae</taxon>
        <taxon>Boraginoideae</taxon>
        <taxon>Lithospermeae</taxon>
        <taxon>Lithospermum</taxon>
    </lineage>
</organism>
<sequence>MTGGASSLFEFAPDNRIIKKTLTRLFLRLTAHSMPILLLLIQPRRCHQRKRSHIPVSSDATSNPAKALDHDWSPDIEWFPISVLKSQGPSSLLPIPGTGNRERRGSDTLRERSYRHGPTDLFSIGASSSATRFYLTKPVLLQGGSLLDSLEASNELTLPKPSKIVLIARVDSIPERGKGARTVEEPGEAGSFDGNGRLFPIREGPTEYVLPYSRHAMVLRGG</sequence>
<feature type="region of interest" description="Disordered" evidence="1">
    <location>
        <begin position="177"/>
        <end position="197"/>
    </location>
</feature>
<dbReference type="Proteomes" id="UP001454036">
    <property type="component" value="Unassembled WGS sequence"/>
</dbReference>
<evidence type="ECO:0000256" key="1">
    <source>
        <dbReference type="SAM" id="MobiDB-lite"/>
    </source>
</evidence>
<accession>A0AAV3RXG0</accession>
<protein>
    <submittedName>
        <fullName evidence="2">Uncharacterized protein</fullName>
    </submittedName>
</protein>
<reference evidence="2 3" key="1">
    <citation type="submission" date="2024-01" db="EMBL/GenBank/DDBJ databases">
        <title>The complete chloroplast genome sequence of Lithospermum erythrorhizon: insights into the phylogenetic relationship among Boraginaceae species and the maternal lineages of purple gromwells.</title>
        <authorList>
            <person name="Okada T."/>
            <person name="Watanabe K."/>
        </authorList>
    </citation>
    <scope>NUCLEOTIDE SEQUENCE [LARGE SCALE GENOMIC DNA]</scope>
</reference>
<proteinExistence type="predicted"/>
<dbReference type="AlphaFoldDB" id="A0AAV3RXG0"/>
<name>A0AAV3RXG0_LITER</name>
<feature type="compositionally biased region" description="Basic and acidic residues" evidence="1">
    <location>
        <begin position="100"/>
        <end position="109"/>
    </location>
</feature>
<feature type="region of interest" description="Disordered" evidence="1">
    <location>
        <begin position="90"/>
        <end position="109"/>
    </location>
</feature>
<evidence type="ECO:0000313" key="3">
    <source>
        <dbReference type="Proteomes" id="UP001454036"/>
    </source>
</evidence>
<gene>
    <name evidence="2" type="ORF">LIER_31619</name>
</gene>
<dbReference type="EMBL" id="BAABME010011816">
    <property type="protein sequence ID" value="GAA0184331.1"/>
    <property type="molecule type" value="Genomic_DNA"/>
</dbReference>
<evidence type="ECO:0000313" key="2">
    <source>
        <dbReference type="EMBL" id="GAA0184331.1"/>
    </source>
</evidence>